<comment type="caution">
    <text evidence="2">The sequence shown here is derived from an EMBL/GenBank/DDBJ whole genome shotgun (WGS) entry which is preliminary data.</text>
</comment>
<feature type="transmembrane region" description="Helical" evidence="1">
    <location>
        <begin position="176"/>
        <end position="197"/>
    </location>
</feature>
<evidence type="ECO:0008006" key="4">
    <source>
        <dbReference type="Google" id="ProtNLM"/>
    </source>
</evidence>
<gene>
    <name evidence="2" type="ORF">I2H31_10155</name>
</gene>
<keyword evidence="1" id="KW-1133">Transmembrane helix</keyword>
<feature type="transmembrane region" description="Helical" evidence="1">
    <location>
        <begin position="217"/>
        <end position="236"/>
    </location>
</feature>
<evidence type="ECO:0000256" key="1">
    <source>
        <dbReference type="SAM" id="Phobius"/>
    </source>
</evidence>
<protein>
    <recommendedName>
        <fullName evidence="4">Alpha/beta hydrolase</fullName>
    </recommendedName>
</protein>
<reference evidence="2 3" key="1">
    <citation type="submission" date="2020-11" db="EMBL/GenBank/DDBJ databases">
        <authorList>
            <person name="Kim M.K."/>
        </authorList>
    </citation>
    <scope>NUCLEOTIDE SEQUENCE [LARGE SCALE GENOMIC DNA]</scope>
    <source>
        <strain evidence="2 3">BT662</strain>
    </source>
</reference>
<feature type="transmembrane region" description="Helical" evidence="1">
    <location>
        <begin position="257"/>
        <end position="279"/>
    </location>
</feature>
<dbReference type="EMBL" id="JADQDM010000004">
    <property type="protein sequence ID" value="MBF9221466.1"/>
    <property type="molecule type" value="Genomic_DNA"/>
</dbReference>
<feature type="transmembrane region" description="Helical" evidence="1">
    <location>
        <begin position="299"/>
        <end position="316"/>
    </location>
</feature>
<organism evidence="2 3">
    <name type="scientific">Hymenobacter ruricola</name>
    <dbReference type="NCBI Taxonomy" id="2791023"/>
    <lineage>
        <taxon>Bacteria</taxon>
        <taxon>Pseudomonadati</taxon>
        <taxon>Bacteroidota</taxon>
        <taxon>Cytophagia</taxon>
        <taxon>Cytophagales</taxon>
        <taxon>Hymenobacteraceae</taxon>
        <taxon>Hymenobacter</taxon>
    </lineage>
</organism>
<keyword evidence="3" id="KW-1185">Reference proteome</keyword>
<name>A0ABS0I3V0_9BACT</name>
<evidence type="ECO:0000313" key="3">
    <source>
        <dbReference type="Proteomes" id="UP000618931"/>
    </source>
</evidence>
<sequence>MKPSQGKQNRAEVNGAVTQIYSLKPLAVPELVGATNGQLPVVALVLCHGMGQQVRHETLAEAANNLHHSRAEKAVVRYVQFADPDRPGKGDPLLPRAEIEVEVPSREGQPAARQFVHVYEVYWAPLTEGMIGLTDVVRFLTSAGVQGLRYARNQFPRWLFGKEESLDVKPNTFWQLAGLLALVLSLVLINTVMTLVLGENLFGTNASRTAPPELINRLTTCLTVLLVAGGFVYLSIRRCNKQQRKPTQQPGAVRWAWVFLGLLCLLLVASAGFMGWSYVALHRAAAQPDTHEPWLSGRSVWVVLVWAAAVTVSWWCRGFLVQYLGDVAIYTDAYKVDKYYTIRTRIRRLAQRTVEAVYGARVEGAAGPFYYQRVVMAAHSLGSLVAYDALNAILLADEAAGGGLRVPARTGALVTYGSPLDKTTFLFHAKSQKTAIYTALDSSRQPLVWDAAARRAVQWVNLHSTADIISGALDYFDSPASRAAGTPPVLNCPDPDAFTPVYAHTQYWNGWVLSKALRLALSGHTISVGDLALRDAEANPLPSAGA</sequence>
<accession>A0ABS0I3V0</accession>
<evidence type="ECO:0000313" key="2">
    <source>
        <dbReference type="EMBL" id="MBF9221466.1"/>
    </source>
</evidence>
<proteinExistence type="predicted"/>
<keyword evidence="1" id="KW-0812">Transmembrane</keyword>
<keyword evidence="1" id="KW-0472">Membrane</keyword>
<dbReference type="Proteomes" id="UP000618931">
    <property type="component" value="Unassembled WGS sequence"/>
</dbReference>
<dbReference type="RefSeq" id="WP_196292929.1">
    <property type="nucleotide sequence ID" value="NZ_JADQDM010000004.1"/>
</dbReference>